<dbReference type="EMBL" id="LQPW01000151">
    <property type="protein sequence ID" value="ORW92245.1"/>
    <property type="molecule type" value="Genomic_DNA"/>
</dbReference>
<feature type="transmembrane region" description="Helical" evidence="1">
    <location>
        <begin position="90"/>
        <end position="110"/>
    </location>
</feature>
<gene>
    <name evidence="2" type="ORF">AWC27_09245</name>
</gene>
<evidence type="ECO:0000256" key="1">
    <source>
        <dbReference type="SAM" id="Phobius"/>
    </source>
</evidence>
<feature type="transmembrane region" description="Helical" evidence="1">
    <location>
        <begin position="130"/>
        <end position="152"/>
    </location>
</feature>
<evidence type="ECO:0000313" key="2">
    <source>
        <dbReference type="EMBL" id="ORW92245.1"/>
    </source>
</evidence>
<feature type="transmembrane region" description="Helical" evidence="1">
    <location>
        <begin position="12"/>
        <end position="31"/>
    </location>
</feature>
<accession>A0A1X2DVM1</accession>
<dbReference type="OrthoDB" id="4464568at2"/>
<dbReference type="Proteomes" id="UP000193317">
    <property type="component" value="Unassembled WGS sequence"/>
</dbReference>
<comment type="caution">
    <text evidence="2">The sequence shown here is derived from an EMBL/GenBank/DDBJ whole genome shotgun (WGS) entry which is preliminary data.</text>
</comment>
<keyword evidence="3" id="KW-1185">Reference proteome</keyword>
<organism evidence="2 3">
    <name type="scientific">Mycobacterium szulgai</name>
    <dbReference type="NCBI Taxonomy" id="1787"/>
    <lineage>
        <taxon>Bacteria</taxon>
        <taxon>Bacillati</taxon>
        <taxon>Actinomycetota</taxon>
        <taxon>Actinomycetes</taxon>
        <taxon>Mycobacteriales</taxon>
        <taxon>Mycobacteriaceae</taxon>
        <taxon>Mycobacterium</taxon>
    </lineage>
</organism>
<reference evidence="2 3" key="1">
    <citation type="submission" date="2016-01" db="EMBL/GenBank/DDBJ databases">
        <title>The new phylogeny of the genus Mycobacterium.</title>
        <authorList>
            <person name="Tarcisio F."/>
            <person name="Conor M."/>
            <person name="Antonella G."/>
            <person name="Elisabetta G."/>
            <person name="Giulia F.S."/>
            <person name="Sara T."/>
            <person name="Anna F."/>
            <person name="Clotilde B."/>
            <person name="Roberto B."/>
            <person name="Veronica D.S."/>
            <person name="Fabio R."/>
            <person name="Monica P."/>
            <person name="Olivier J."/>
            <person name="Enrico T."/>
            <person name="Nicola S."/>
        </authorList>
    </citation>
    <scope>NUCLEOTIDE SEQUENCE [LARGE SCALE GENOMIC DNA]</scope>
    <source>
        <strain evidence="2 3">DSM 44166</strain>
    </source>
</reference>
<keyword evidence="1" id="KW-0472">Membrane</keyword>
<evidence type="ECO:0000313" key="3">
    <source>
        <dbReference type="Proteomes" id="UP000193317"/>
    </source>
</evidence>
<name>A0A1X2DVM1_MYCSZ</name>
<keyword evidence="1" id="KW-0812">Transmembrane</keyword>
<proteinExistence type="predicted"/>
<protein>
    <submittedName>
        <fullName evidence="2">Uncharacterized protein</fullName>
    </submittedName>
</protein>
<keyword evidence="1" id="KW-1133">Transmembrane helix</keyword>
<sequence>MAVRFARHYGAHPLHLLTMVAGFALLGYILATFKLTTLWNPQSWWQSIAVWFAAAVIGHDLILFPLYALVDRLLSRSVPKPSPKVAVRNYIRVPAWGAALTLLIFLPGIIQQGAATYHAATGQTQQPFLGRWLLLTAAMFALSALAYVARFAKWRYSAGKMPLEQGK</sequence>
<dbReference type="AlphaFoldDB" id="A0A1X2DVM1"/>
<feature type="transmembrane region" description="Helical" evidence="1">
    <location>
        <begin position="43"/>
        <end position="69"/>
    </location>
</feature>